<gene>
    <name evidence="2" type="ORF">HK415_21935</name>
</gene>
<sequence>MTPSFVFLDTSVLDGQQYNLNSTALVSFIPVAKKHKITLLLPHPTEQEIRRHIKERAREALTRLGTAFREARKSAPFLTGWEHFPEDVSDKVDEAVRVALYEWRLFLGRFNVERLDYEAINLRDVMHWYDTLTPPFREGKKRKEFPDAFALAILAAHAAATGKIIAVVSEDADFQLACDRYHSLLYFKSLPALTEVLLADPSEIEALRAAVLGDPSLLEIGIAIHATESFLSFHIDNRYDVHEWKVAQARITDMRVVALGVGECKVTFEAEIDFEVHLGWSEWDEATEETTSESDWFIETHPFSGAAKLALEANKHIRSVPLVSLNEHLVSFEETPRRR</sequence>
<dbReference type="InterPro" id="IPR032557">
    <property type="entry name" value="DUF4935"/>
</dbReference>
<name>A0A849KTG7_9BURK</name>
<dbReference type="AlphaFoldDB" id="A0A849KTG7"/>
<protein>
    <submittedName>
        <fullName evidence="2">DUF4935 domain-containing protein</fullName>
    </submittedName>
</protein>
<accession>A0A849KTG7</accession>
<dbReference type="RefSeq" id="WP_171562887.1">
    <property type="nucleotide sequence ID" value="NZ_JABFCS010000001.1"/>
</dbReference>
<proteinExistence type="predicted"/>
<dbReference type="EMBL" id="JABFCS010000001">
    <property type="protein sequence ID" value="NNU45239.1"/>
    <property type="molecule type" value="Genomic_DNA"/>
</dbReference>
<reference evidence="2 3" key="2">
    <citation type="submission" date="2020-06" db="EMBL/GenBank/DDBJ databases">
        <title>Ramlibacter rhizophilus sp. nov., isolated from rhizosphere soil of national flower Mugunghwa from South Korea.</title>
        <authorList>
            <person name="Zheng-Fei Y."/>
            <person name="Huan T."/>
        </authorList>
    </citation>
    <scope>NUCLEOTIDE SEQUENCE [LARGE SCALE GENOMIC DNA]</scope>
    <source>
        <strain evidence="2 3">B156</strain>
    </source>
</reference>
<dbReference type="Proteomes" id="UP000552954">
    <property type="component" value="Unassembled WGS sequence"/>
</dbReference>
<feature type="domain" description="DUF4935" evidence="1">
    <location>
        <begin position="6"/>
        <end position="174"/>
    </location>
</feature>
<comment type="caution">
    <text evidence="2">The sequence shown here is derived from an EMBL/GenBank/DDBJ whole genome shotgun (WGS) entry which is preliminary data.</text>
</comment>
<dbReference type="Pfam" id="PF16289">
    <property type="entry name" value="PIN_12"/>
    <property type="match status" value="1"/>
</dbReference>
<reference evidence="2 3" key="1">
    <citation type="submission" date="2020-05" db="EMBL/GenBank/DDBJ databases">
        <authorList>
            <person name="Khan S.A."/>
            <person name="Jeon C.O."/>
            <person name="Chun B.H."/>
        </authorList>
    </citation>
    <scope>NUCLEOTIDE SEQUENCE [LARGE SCALE GENOMIC DNA]</scope>
    <source>
        <strain evidence="2 3">B156</strain>
    </source>
</reference>
<keyword evidence="3" id="KW-1185">Reference proteome</keyword>
<organism evidence="2 3">
    <name type="scientific">Ramlibacter montanisoli</name>
    <dbReference type="NCBI Taxonomy" id="2732512"/>
    <lineage>
        <taxon>Bacteria</taxon>
        <taxon>Pseudomonadati</taxon>
        <taxon>Pseudomonadota</taxon>
        <taxon>Betaproteobacteria</taxon>
        <taxon>Burkholderiales</taxon>
        <taxon>Comamonadaceae</taxon>
        <taxon>Ramlibacter</taxon>
    </lineage>
</organism>
<evidence type="ECO:0000313" key="2">
    <source>
        <dbReference type="EMBL" id="NNU45239.1"/>
    </source>
</evidence>
<evidence type="ECO:0000313" key="3">
    <source>
        <dbReference type="Proteomes" id="UP000552954"/>
    </source>
</evidence>
<evidence type="ECO:0000259" key="1">
    <source>
        <dbReference type="Pfam" id="PF16289"/>
    </source>
</evidence>